<feature type="region of interest" description="Disordered" evidence="1">
    <location>
        <begin position="1"/>
        <end position="55"/>
    </location>
</feature>
<accession>A0A9P6NGM0</accession>
<sequence>MIGHKKGSTSAMIEKKKHELKTPYDRGSTQKETQNRAAISSRTPMTGRNSFQTDDLGVHMPTEVMNVDVTQTISDILKKTDKTENMNIQMTEDQFILLDDAYENNYLTRDLDQEINNWADRSTPEAKRRYCALLAQFNQRRIDKYWPTKSNTFYLSEMHPRVITVSRLLRIDEQYPIYYKTTEEEWKELSETVKEMEGGDFEALERIMPEDAMIERMTTVWLMSRRKDDPETKFFQEADLKGLQEKGYKLPFLLQLESALDLRRDPEMKPKWHESGNLANEAVMRMMAHCRGEIYSPELAEIRLLHRHLEQNKDEKEDFIGLTVSTSWWNVSPEWHLQLGQQNSFVNR</sequence>
<dbReference type="EMBL" id="MU167313">
    <property type="protein sequence ID" value="KAG0143658.1"/>
    <property type="molecule type" value="Genomic_DNA"/>
</dbReference>
<evidence type="ECO:0000313" key="3">
    <source>
        <dbReference type="Proteomes" id="UP000886653"/>
    </source>
</evidence>
<name>A0A9P6NGM0_9BASI</name>
<proteinExistence type="predicted"/>
<keyword evidence="3" id="KW-1185">Reference proteome</keyword>
<feature type="compositionally biased region" description="Basic and acidic residues" evidence="1">
    <location>
        <begin position="13"/>
        <end position="24"/>
    </location>
</feature>
<feature type="compositionally biased region" description="Polar residues" evidence="1">
    <location>
        <begin position="30"/>
        <end position="53"/>
    </location>
</feature>
<evidence type="ECO:0000256" key="1">
    <source>
        <dbReference type="SAM" id="MobiDB-lite"/>
    </source>
</evidence>
<organism evidence="2 3">
    <name type="scientific">Cronartium quercuum f. sp. fusiforme G11</name>
    <dbReference type="NCBI Taxonomy" id="708437"/>
    <lineage>
        <taxon>Eukaryota</taxon>
        <taxon>Fungi</taxon>
        <taxon>Dikarya</taxon>
        <taxon>Basidiomycota</taxon>
        <taxon>Pucciniomycotina</taxon>
        <taxon>Pucciniomycetes</taxon>
        <taxon>Pucciniales</taxon>
        <taxon>Coleosporiaceae</taxon>
        <taxon>Cronartium</taxon>
    </lineage>
</organism>
<reference evidence="2" key="1">
    <citation type="submission" date="2013-11" db="EMBL/GenBank/DDBJ databases">
        <title>Genome sequence of the fusiform rust pathogen reveals effectors for host alternation and coevolution with pine.</title>
        <authorList>
            <consortium name="DOE Joint Genome Institute"/>
            <person name="Smith K."/>
            <person name="Pendleton A."/>
            <person name="Kubisiak T."/>
            <person name="Anderson C."/>
            <person name="Salamov A."/>
            <person name="Aerts A."/>
            <person name="Riley R."/>
            <person name="Clum A."/>
            <person name="Lindquist E."/>
            <person name="Ence D."/>
            <person name="Campbell M."/>
            <person name="Kronenberg Z."/>
            <person name="Feau N."/>
            <person name="Dhillon B."/>
            <person name="Hamelin R."/>
            <person name="Burleigh J."/>
            <person name="Smith J."/>
            <person name="Yandell M."/>
            <person name="Nelson C."/>
            <person name="Grigoriev I."/>
            <person name="Davis J."/>
        </authorList>
    </citation>
    <scope>NUCLEOTIDE SEQUENCE</scope>
    <source>
        <strain evidence="2">G11</strain>
    </source>
</reference>
<comment type="caution">
    <text evidence="2">The sequence shown here is derived from an EMBL/GenBank/DDBJ whole genome shotgun (WGS) entry which is preliminary data.</text>
</comment>
<evidence type="ECO:0000313" key="2">
    <source>
        <dbReference type="EMBL" id="KAG0143658.1"/>
    </source>
</evidence>
<gene>
    <name evidence="2" type="ORF">CROQUDRAFT_169699</name>
</gene>
<dbReference type="Proteomes" id="UP000886653">
    <property type="component" value="Unassembled WGS sequence"/>
</dbReference>
<protein>
    <submittedName>
        <fullName evidence="2">Uncharacterized protein</fullName>
    </submittedName>
</protein>
<dbReference type="AlphaFoldDB" id="A0A9P6NGM0"/>